<keyword evidence="13" id="KW-1185">Reference proteome</keyword>
<dbReference type="EMBL" id="CP060828">
    <property type="protein sequence ID" value="QNP75506.1"/>
    <property type="molecule type" value="Genomic_DNA"/>
</dbReference>
<evidence type="ECO:0000256" key="7">
    <source>
        <dbReference type="ARBA" id="ARBA00023145"/>
    </source>
</evidence>
<gene>
    <name evidence="12" type="primary">speD</name>
    <name evidence="12" type="ORF">IAG44_00575</name>
</gene>
<keyword evidence="3" id="KW-0210">Decarboxylase</keyword>
<dbReference type="Gene3D" id="3.30.160.750">
    <property type="match status" value="1"/>
</dbReference>
<evidence type="ECO:0000256" key="5">
    <source>
        <dbReference type="ARBA" id="ARBA00023066"/>
    </source>
</evidence>
<evidence type="ECO:0000313" key="12">
    <source>
        <dbReference type="EMBL" id="QNP75506.1"/>
    </source>
</evidence>
<dbReference type="InterPro" id="IPR042286">
    <property type="entry name" value="AdoMetDC_C"/>
</dbReference>
<keyword evidence="6" id="KW-0620">Polyamine biosynthesis</keyword>
<reference evidence="12 13" key="1">
    <citation type="submission" date="2020-08" db="EMBL/GenBank/DDBJ databases">
        <title>A novel species.</title>
        <authorList>
            <person name="Gao J."/>
        </authorList>
    </citation>
    <scope>NUCLEOTIDE SEQUENCE [LARGE SCALE GENOMIC DNA]</scope>
    <source>
        <strain evidence="12 13">CRXT-G-22</strain>
    </source>
</reference>
<proteinExistence type="predicted"/>
<dbReference type="GO" id="GO:0008295">
    <property type="term" value="P:spermidine biosynthetic process"/>
    <property type="evidence" value="ECO:0007669"/>
    <property type="project" value="UniProtKB-KW"/>
</dbReference>
<evidence type="ECO:0000256" key="6">
    <source>
        <dbReference type="ARBA" id="ARBA00023115"/>
    </source>
</evidence>
<dbReference type="KEGG" id="sroi:IAG44_00575"/>
<evidence type="ECO:0000256" key="8">
    <source>
        <dbReference type="ARBA" id="ARBA00023239"/>
    </source>
</evidence>
<protein>
    <submittedName>
        <fullName evidence="12">Adenosylmethionine decarboxylase</fullName>
        <ecNumber evidence="12">4.1.1.50</ecNumber>
    </submittedName>
</protein>
<dbReference type="Pfam" id="PF02675">
    <property type="entry name" value="AdoMet_dc"/>
    <property type="match status" value="1"/>
</dbReference>
<keyword evidence="5" id="KW-0745">Spermidine biosynthesis</keyword>
<keyword evidence="7" id="KW-0865">Zymogen</keyword>
<keyword evidence="4" id="KW-0068">Autocatalytic cleavage</keyword>
<evidence type="ECO:0000256" key="2">
    <source>
        <dbReference type="ARBA" id="ARBA00022691"/>
    </source>
</evidence>
<comment type="cofactor">
    <cofactor evidence="1">
        <name>pyruvate</name>
        <dbReference type="ChEBI" id="CHEBI:15361"/>
    </cofactor>
</comment>
<dbReference type="PANTHER" id="PTHR33866:SF2">
    <property type="entry name" value="S-ADENOSYLMETHIONINE DECARBOXYLASE PROENZYME"/>
    <property type="match status" value="1"/>
</dbReference>
<keyword evidence="9" id="KW-0704">Schiff base</keyword>
<dbReference type="Gene3D" id="3.30.360.110">
    <property type="entry name" value="S-adenosylmethionine decarboxylase domain"/>
    <property type="match status" value="1"/>
</dbReference>
<evidence type="ECO:0000256" key="1">
    <source>
        <dbReference type="ARBA" id="ARBA00001928"/>
    </source>
</evidence>
<evidence type="ECO:0000256" key="4">
    <source>
        <dbReference type="ARBA" id="ARBA00022813"/>
    </source>
</evidence>
<sequence>MRVLPQPRRAQPRRGGPVNLPEPHHPVPVLSDDQGAGTHLLADLVGASRLDDPAHAETVLRECARAAGALLLYVHVHHFGRGGGVSGVAVLAESHISVHSWPEYRFAAVDLFMCGTAEPNKALPVLQAGFSPERIVAQELVRGIGALMPPVDTVER</sequence>
<feature type="region of interest" description="Disordered" evidence="11">
    <location>
        <begin position="1"/>
        <end position="33"/>
    </location>
</feature>
<name>A0A7H0IRU0_9ACTN</name>
<dbReference type="EC" id="4.1.1.50" evidence="12"/>
<keyword evidence="2" id="KW-0949">S-adenosyl-L-methionine</keyword>
<dbReference type="InterPro" id="IPR017716">
    <property type="entry name" value="S-AdoMet_deCOase_pro-enz"/>
</dbReference>
<organism evidence="12 13">
    <name type="scientific">Streptomyces roseirectus</name>
    <dbReference type="NCBI Taxonomy" id="2768066"/>
    <lineage>
        <taxon>Bacteria</taxon>
        <taxon>Bacillati</taxon>
        <taxon>Actinomycetota</taxon>
        <taxon>Actinomycetes</taxon>
        <taxon>Kitasatosporales</taxon>
        <taxon>Streptomycetaceae</taxon>
        <taxon>Streptomyces</taxon>
    </lineage>
</organism>
<dbReference type="AlphaFoldDB" id="A0A7H0IRU0"/>
<dbReference type="GO" id="GO:0004014">
    <property type="term" value="F:adenosylmethionine decarboxylase activity"/>
    <property type="evidence" value="ECO:0007669"/>
    <property type="project" value="UniProtKB-EC"/>
</dbReference>
<keyword evidence="8 12" id="KW-0456">Lyase</keyword>
<dbReference type="GO" id="GO:0005829">
    <property type="term" value="C:cytosol"/>
    <property type="evidence" value="ECO:0007669"/>
    <property type="project" value="TreeGrafter"/>
</dbReference>
<dbReference type="SUPFAM" id="SSF56276">
    <property type="entry name" value="S-adenosylmethionine decarboxylase"/>
    <property type="match status" value="1"/>
</dbReference>
<dbReference type="NCBIfam" id="TIGR03330">
    <property type="entry name" value="SAM_DCase_Bsu"/>
    <property type="match status" value="1"/>
</dbReference>
<evidence type="ECO:0000256" key="3">
    <source>
        <dbReference type="ARBA" id="ARBA00022793"/>
    </source>
</evidence>
<dbReference type="InterPro" id="IPR003826">
    <property type="entry name" value="AdoMetDC_fam_prok"/>
</dbReference>
<dbReference type="Proteomes" id="UP000516052">
    <property type="component" value="Chromosome"/>
</dbReference>
<evidence type="ECO:0000256" key="10">
    <source>
        <dbReference type="ARBA" id="ARBA00023317"/>
    </source>
</evidence>
<feature type="compositionally biased region" description="Low complexity" evidence="11">
    <location>
        <begin position="1"/>
        <end position="17"/>
    </location>
</feature>
<evidence type="ECO:0000313" key="13">
    <source>
        <dbReference type="Proteomes" id="UP000516052"/>
    </source>
</evidence>
<accession>A0A7H0IRU0</accession>
<evidence type="ECO:0000256" key="9">
    <source>
        <dbReference type="ARBA" id="ARBA00023270"/>
    </source>
</evidence>
<evidence type="ECO:0000256" key="11">
    <source>
        <dbReference type="SAM" id="MobiDB-lite"/>
    </source>
</evidence>
<dbReference type="InterPro" id="IPR042284">
    <property type="entry name" value="AdoMetDC_N"/>
</dbReference>
<dbReference type="InterPro" id="IPR016067">
    <property type="entry name" value="S-AdoMet_deCO2ase_core"/>
</dbReference>
<dbReference type="PANTHER" id="PTHR33866">
    <property type="entry name" value="S-ADENOSYLMETHIONINE DECARBOXYLASE PROENZYME"/>
    <property type="match status" value="1"/>
</dbReference>
<keyword evidence="10" id="KW-0670">Pyruvate</keyword>